<dbReference type="AlphaFoldDB" id="A0A2K1IHK0"/>
<evidence type="ECO:0000313" key="1">
    <source>
        <dbReference type="EMBL" id="PNR28756.1"/>
    </source>
</evidence>
<evidence type="ECO:0000313" key="2">
    <source>
        <dbReference type="EnsemblPlants" id="Pp3c24_20590V3.1"/>
    </source>
</evidence>
<proteinExistence type="predicted"/>
<dbReference type="InParanoid" id="A0A2K1IHK0"/>
<reference evidence="2" key="3">
    <citation type="submission" date="2020-12" db="UniProtKB">
        <authorList>
            <consortium name="EnsemblPlants"/>
        </authorList>
    </citation>
    <scope>IDENTIFICATION</scope>
</reference>
<name>A0A2K1IHK0_PHYPA</name>
<sequence length="100" mass="11443">MEEVSFSDRLLDRDSSPLNARQQGFLHWYSTAIMYDLETYKGHSTAGGSYERLSFGNLKSPTLVCFTSRCLQLSQCGILEARPDKSRKRISDREYEALVL</sequence>
<accession>A0A2K1IHK0</accession>
<dbReference type="EnsemblPlants" id="Pp3c24_20590V3.1">
    <property type="protein sequence ID" value="Pp3c24_20590V3.1"/>
    <property type="gene ID" value="Pp3c24_20590"/>
</dbReference>
<dbReference type="Gramene" id="Pp3c24_20590V3.2">
    <property type="protein sequence ID" value="Pp3c24_20590V3.2"/>
    <property type="gene ID" value="Pp3c24_20590"/>
</dbReference>
<dbReference type="PaxDb" id="3218-PP1S101_42V6.1"/>
<organism evidence="1">
    <name type="scientific">Physcomitrium patens</name>
    <name type="common">Spreading-leaved earth moss</name>
    <name type="synonym">Physcomitrella patens</name>
    <dbReference type="NCBI Taxonomy" id="3218"/>
    <lineage>
        <taxon>Eukaryota</taxon>
        <taxon>Viridiplantae</taxon>
        <taxon>Streptophyta</taxon>
        <taxon>Embryophyta</taxon>
        <taxon>Bryophyta</taxon>
        <taxon>Bryophytina</taxon>
        <taxon>Bryopsida</taxon>
        <taxon>Funariidae</taxon>
        <taxon>Funariales</taxon>
        <taxon>Funariaceae</taxon>
        <taxon>Physcomitrium</taxon>
    </lineage>
</organism>
<protein>
    <submittedName>
        <fullName evidence="1 2">Uncharacterized protein</fullName>
    </submittedName>
</protein>
<dbReference type="Gramene" id="Pp3c24_20590V3.1">
    <property type="protein sequence ID" value="Pp3c24_20590V3.1"/>
    <property type="gene ID" value="Pp3c24_20590"/>
</dbReference>
<dbReference type="EMBL" id="ABEU02000024">
    <property type="protein sequence ID" value="PNR28756.1"/>
    <property type="molecule type" value="Genomic_DNA"/>
</dbReference>
<reference evidence="1 3" key="1">
    <citation type="journal article" date="2008" name="Science">
        <title>The Physcomitrella genome reveals evolutionary insights into the conquest of land by plants.</title>
        <authorList>
            <person name="Rensing S."/>
            <person name="Lang D."/>
            <person name="Zimmer A."/>
            <person name="Terry A."/>
            <person name="Salamov A."/>
            <person name="Shapiro H."/>
            <person name="Nishiyama T."/>
            <person name="Perroud P.-F."/>
            <person name="Lindquist E."/>
            <person name="Kamisugi Y."/>
            <person name="Tanahashi T."/>
            <person name="Sakakibara K."/>
            <person name="Fujita T."/>
            <person name="Oishi K."/>
            <person name="Shin-I T."/>
            <person name="Kuroki Y."/>
            <person name="Toyoda A."/>
            <person name="Suzuki Y."/>
            <person name="Hashimoto A."/>
            <person name="Yamaguchi K."/>
            <person name="Sugano A."/>
            <person name="Kohara Y."/>
            <person name="Fujiyama A."/>
            <person name="Anterola A."/>
            <person name="Aoki S."/>
            <person name="Ashton N."/>
            <person name="Barbazuk W.B."/>
            <person name="Barker E."/>
            <person name="Bennetzen J."/>
            <person name="Bezanilla M."/>
            <person name="Blankenship R."/>
            <person name="Cho S.H."/>
            <person name="Dutcher S."/>
            <person name="Estelle M."/>
            <person name="Fawcett J.A."/>
            <person name="Gundlach H."/>
            <person name="Hanada K."/>
            <person name="Heyl A."/>
            <person name="Hicks K.A."/>
            <person name="Hugh J."/>
            <person name="Lohr M."/>
            <person name="Mayer K."/>
            <person name="Melkozernov A."/>
            <person name="Murata T."/>
            <person name="Nelson D."/>
            <person name="Pils B."/>
            <person name="Prigge M."/>
            <person name="Reiss B."/>
            <person name="Renner T."/>
            <person name="Rombauts S."/>
            <person name="Rushton P."/>
            <person name="Sanderfoot A."/>
            <person name="Schween G."/>
            <person name="Shiu S.-H."/>
            <person name="Stueber K."/>
            <person name="Theodoulou F.L."/>
            <person name="Tu H."/>
            <person name="Van de Peer Y."/>
            <person name="Verrier P.J."/>
            <person name="Waters E."/>
            <person name="Wood A."/>
            <person name="Yang L."/>
            <person name="Cove D."/>
            <person name="Cuming A."/>
            <person name="Hasebe M."/>
            <person name="Lucas S."/>
            <person name="Mishler D.B."/>
            <person name="Reski R."/>
            <person name="Grigoriev I."/>
            <person name="Quatrano R.S."/>
            <person name="Boore J.L."/>
        </authorList>
    </citation>
    <scope>NUCLEOTIDE SEQUENCE [LARGE SCALE GENOMIC DNA]</scope>
    <source>
        <strain evidence="2 3">cv. Gransden 2004</strain>
    </source>
</reference>
<reference evidence="1 3" key="2">
    <citation type="journal article" date="2018" name="Plant J.">
        <title>The Physcomitrella patens chromosome-scale assembly reveals moss genome structure and evolution.</title>
        <authorList>
            <person name="Lang D."/>
            <person name="Ullrich K.K."/>
            <person name="Murat F."/>
            <person name="Fuchs J."/>
            <person name="Jenkins J."/>
            <person name="Haas F.B."/>
            <person name="Piednoel M."/>
            <person name="Gundlach H."/>
            <person name="Van Bel M."/>
            <person name="Meyberg R."/>
            <person name="Vives C."/>
            <person name="Morata J."/>
            <person name="Symeonidi A."/>
            <person name="Hiss M."/>
            <person name="Muchero W."/>
            <person name="Kamisugi Y."/>
            <person name="Saleh O."/>
            <person name="Blanc G."/>
            <person name="Decker E.L."/>
            <person name="van Gessel N."/>
            <person name="Grimwood J."/>
            <person name="Hayes R.D."/>
            <person name="Graham S.W."/>
            <person name="Gunter L.E."/>
            <person name="McDaniel S.F."/>
            <person name="Hoernstein S.N.W."/>
            <person name="Larsson A."/>
            <person name="Li F.W."/>
            <person name="Perroud P.F."/>
            <person name="Phillips J."/>
            <person name="Ranjan P."/>
            <person name="Rokshar D.S."/>
            <person name="Rothfels C.J."/>
            <person name="Schneider L."/>
            <person name="Shu S."/>
            <person name="Stevenson D.W."/>
            <person name="Thummler F."/>
            <person name="Tillich M."/>
            <person name="Villarreal Aguilar J.C."/>
            <person name="Widiez T."/>
            <person name="Wong G.K."/>
            <person name="Wymore A."/>
            <person name="Zhang Y."/>
            <person name="Zimmer A.D."/>
            <person name="Quatrano R.S."/>
            <person name="Mayer K.F.X."/>
            <person name="Goodstein D."/>
            <person name="Casacuberta J.M."/>
            <person name="Vandepoele K."/>
            <person name="Reski R."/>
            <person name="Cuming A.C."/>
            <person name="Tuskan G.A."/>
            <person name="Maumus F."/>
            <person name="Salse J."/>
            <person name="Schmutz J."/>
            <person name="Rensing S.A."/>
        </authorList>
    </citation>
    <scope>NUCLEOTIDE SEQUENCE [LARGE SCALE GENOMIC DNA]</scope>
    <source>
        <strain evidence="2 3">cv. Gransden 2004</strain>
    </source>
</reference>
<evidence type="ECO:0000313" key="3">
    <source>
        <dbReference type="Proteomes" id="UP000006727"/>
    </source>
</evidence>
<keyword evidence="3" id="KW-1185">Reference proteome</keyword>
<dbReference type="EnsemblPlants" id="Pp3c24_20590V3.2">
    <property type="protein sequence ID" value="Pp3c24_20590V3.2"/>
    <property type="gene ID" value="Pp3c24_20590"/>
</dbReference>
<dbReference type="Proteomes" id="UP000006727">
    <property type="component" value="Chromosome 24"/>
</dbReference>
<gene>
    <name evidence="1" type="ORF">PHYPA_029349</name>
</gene>